<evidence type="ECO:0000313" key="2">
    <source>
        <dbReference type="EMBL" id="RGB74744.1"/>
    </source>
</evidence>
<organism evidence="2 3">
    <name type="scientific">Anaerococcus nagyae</name>
    <dbReference type="NCBI Taxonomy" id="1755241"/>
    <lineage>
        <taxon>Bacteria</taxon>
        <taxon>Bacillati</taxon>
        <taxon>Bacillota</taxon>
        <taxon>Tissierellia</taxon>
        <taxon>Tissierellales</taxon>
        <taxon>Peptoniphilaceae</taxon>
        <taxon>Anaerococcus</taxon>
    </lineage>
</organism>
<name>A0A3E2TFR8_9FIRM</name>
<dbReference type="Pfam" id="PF12822">
    <property type="entry name" value="ECF_trnsprt"/>
    <property type="match status" value="1"/>
</dbReference>
<comment type="caution">
    <text evidence="2">The sequence shown here is derived from an EMBL/GenBank/DDBJ whole genome shotgun (WGS) entry which is preliminary data.</text>
</comment>
<feature type="transmembrane region" description="Helical" evidence="1">
    <location>
        <begin position="76"/>
        <end position="96"/>
    </location>
</feature>
<feature type="transmembrane region" description="Helical" evidence="1">
    <location>
        <begin position="40"/>
        <end position="64"/>
    </location>
</feature>
<dbReference type="EMBL" id="QVEU01000009">
    <property type="protein sequence ID" value="RGB74744.1"/>
    <property type="molecule type" value="Genomic_DNA"/>
</dbReference>
<dbReference type="GO" id="GO:0022857">
    <property type="term" value="F:transmembrane transporter activity"/>
    <property type="evidence" value="ECO:0007669"/>
    <property type="project" value="InterPro"/>
</dbReference>
<evidence type="ECO:0000313" key="3">
    <source>
        <dbReference type="Proteomes" id="UP000261011"/>
    </source>
</evidence>
<keyword evidence="3" id="KW-1185">Reference proteome</keyword>
<evidence type="ECO:0000256" key="1">
    <source>
        <dbReference type="SAM" id="Phobius"/>
    </source>
</evidence>
<dbReference type="NCBIfam" id="TIGR04518">
    <property type="entry name" value="ECF_S_folT_fam"/>
    <property type="match status" value="1"/>
</dbReference>
<dbReference type="AlphaFoldDB" id="A0A3E2TFR8"/>
<keyword evidence="1" id="KW-0812">Transmembrane</keyword>
<feature type="transmembrane region" description="Helical" evidence="1">
    <location>
        <begin position="12"/>
        <end position="28"/>
    </location>
</feature>
<keyword evidence="1" id="KW-1133">Transmembrane helix</keyword>
<dbReference type="OrthoDB" id="4624at2"/>
<dbReference type="InterPro" id="IPR024529">
    <property type="entry name" value="ECF_trnsprt_substrate-spec"/>
</dbReference>
<proteinExistence type="predicted"/>
<accession>A0A3E2TFR8</accession>
<dbReference type="Proteomes" id="UP000261011">
    <property type="component" value="Unassembled WGS sequence"/>
</dbReference>
<protein>
    <submittedName>
        <fullName evidence="2">Folate family ECF transporter S component</fullName>
    </submittedName>
</protein>
<dbReference type="Gene3D" id="1.10.1760.20">
    <property type="match status" value="1"/>
</dbReference>
<feature type="transmembrane region" description="Helical" evidence="1">
    <location>
        <begin position="108"/>
        <end position="132"/>
    </location>
</feature>
<sequence>MNLNKKISTKDLTTIALLTALSVVFKFFSINVGDTRRYSFILLPIMISGIFYGPLAGAITGGLGDIIGILVLPQGIFHPGFTLTAILTGFSSGIISKKISNTNIKNKNLVTSLACSIFNFLIVGLFLNTIWLSQLTGASYWPLLISRIIKSIIEMAMNWLLLYLIFPKLNKIIVK</sequence>
<keyword evidence="1" id="KW-0472">Membrane</keyword>
<reference evidence="2 3" key="1">
    <citation type="submission" date="2018-08" db="EMBL/GenBank/DDBJ databases">
        <title>A genome reference for cultivated species of the human gut microbiota.</title>
        <authorList>
            <person name="Zou Y."/>
            <person name="Xue W."/>
            <person name="Luo G."/>
        </authorList>
    </citation>
    <scope>NUCLEOTIDE SEQUENCE [LARGE SCALE GENOMIC DNA]</scope>
    <source>
        <strain evidence="2 3">OF01-3</strain>
    </source>
</reference>
<dbReference type="InterPro" id="IPR030949">
    <property type="entry name" value="ECF_S_folate_fam"/>
</dbReference>
<feature type="transmembrane region" description="Helical" evidence="1">
    <location>
        <begin position="144"/>
        <end position="166"/>
    </location>
</feature>
<gene>
    <name evidence="2" type="ORF">DXA39_08240</name>
</gene>